<dbReference type="NCBIfam" id="TIGR01558">
    <property type="entry name" value="sm_term_P27"/>
    <property type="match status" value="1"/>
</dbReference>
<dbReference type="Pfam" id="PF05119">
    <property type="entry name" value="Terminase_4"/>
    <property type="match status" value="1"/>
</dbReference>
<accession>A0A4Y9IQA5</accession>
<dbReference type="AlphaFoldDB" id="A0A4Y9IQA5"/>
<gene>
    <name evidence="1" type="ORF">E4T88_00665</name>
</gene>
<protein>
    <submittedName>
        <fullName evidence="1">Phage terminase small subunit P27 family</fullName>
    </submittedName>
</protein>
<dbReference type="InterPro" id="IPR006448">
    <property type="entry name" value="Phage_term_ssu_P27"/>
</dbReference>
<dbReference type="EMBL" id="SPPK01000001">
    <property type="protein sequence ID" value="TFU90521.1"/>
    <property type="molecule type" value="Genomic_DNA"/>
</dbReference>
<proteinExistence type="predicted"/>
<dbReference type="OrthoDB" id="1099111at2"/>
<comment type="caution">
    <text evidence="1">The sequence shown here is derived from an EMBL/GenBank/DDBJ whole genome shotgun (WGS) entry which is preliminary data.</text>
</comment>
<dbReference type="RefSeq" id="WP_135103579.1">
    <property type="nucleotide sequence ID" value="NZ_JADGKW010000001.1"/>
</dbReference>
<evidence type="ECO:0000313" key="1">
    <source>
        <dbReference type="EMBL" id="TFU90521.1"/>
    </source>
</evidence>
<name>A0A4Y9IQA5_9BACT</name>
<sequence length="125" mass="14040">MAVKFRIPKNVSPETSKFIRDVLKELNNKGTIQDIDLGALNMLTVSYEMYFQAGAKLLKDGPLTKNKYGDIIPHPAQTIATKNYAQVMKIMTEYGLTIKSRTSMKTVSTEGQEKSSLDKFFDGKK</sequence>
<reference evidence="1 2" key="1">
    <citation type="submission" date="2019-03" db="EMBL/GenBank/DDBJ databases">
        <title>Diversity of the mouse oral microbiome.</title>
        <authorList>
            <person name="Joseph S."/>
            <person name="Aduse-Opoku J."/>
            <person name="Curtis M."/>
            <person name="Wade W."/>
            <person name="Hashim A."/>
        </authorList>
    </citation>
    <scope>NUCLEOTIDE SEQUENCE [LARGE SCALE GENOMIC DNA]</scope>
    <source>
        <strain evidence="1 2">P11</strain>
    </source>
</reference>
<evidence type="ECO:0000313" key="2">
    <source>
        <dbReference type="Proteomes" id="UP000298285"/>
    </source>
</evidence>
<organism evidence="1 2">
    <name type="scientific">Dysgonomonas mossii</name>
    <dbReference type="NCBI Taxonomy" id="163665"/>
    <lineage>
        <taxon>Bacteria</taxon>
        <taxon>Pseudomonadati</taxon>
        <taxon>Bacteroidota</taxon>
        <taxon>Bacteroidia</taxon>
        <taxon>Bacteroidales</taxon>
        <taxon>Dysgonomonadaceae</taxon>
        <taxon>Dysgonomonas</taxon>
    </lineage>
</organism>
<dbReference type="Proteomes" id="UP000298285">
    <property type="component" value="Unassembled WGS sequence"/>
</dbReference>